<feature type="transmembrane region" description="Helical" evidence="6">
    <location>
        <begin position="172"/>
        <end position="194"/>
    </location>
</feature>
<evidence type="ECO:0000313" key="7">
    <source>
        <dbReference type="EMBL" id="QFY44889.1"/>
    </source>
</evidence>
<dbReference type="Proteomes" id="UP000325755">
    <property type="component" value="Chromosome"/>
</dbReference>
<feature type="transmembrane region" description="Helical" evidence="6">
    <location>
        <begin position="42"/>
        <end position="63"/>
    </location>
</feature>
<keyword evidence="4 6" id="KW-1133">Transmembrane helix</keyword>
<dbReference type="KEGG" id="mmob:F6R98_01315"/>
<keyword evidence="3 6" id="KW-0812">Transmembrane</keyword>
<feature type="transmembrane region" description="Helical" evidence="6">
    <location>
        <begin position="75"/>
        <end position="94"/>
    </location>
</feature>
<evidence type="ECO:0000256" key="1">
    <source>
        <dbReference type="ARBA" id="ARBA00004141"/>
    </source>
</evidence>
<comment type="similarity">
    <text evidence="2 6">Belongs to the 4-toluene sulfonate uptake permease (TSUP) (TC 2.A.102) family.</text>
</comment>
<evidence type="ECO:0000256" key="6">
    <source>
        <dbReference type="RuleBase" id="RU363041"/>
    </source>
</evidence>
<keyword evidence="8" id="KW-1185">Reference proteome</keyword>
<evidence type="ECO:0000256" key="5">
    <source>
        <dbReference type="ARBA" id="ARBA00023136"/>
    </source>
</evidence>
<dbReference type="AlphaFoldDB" id="A0A5Q0BMR4"/>
<feature type="transmembrane region" description="Helical" evidence="6">
    <location>
        <begin position="244"/>
        <end position="261"/>
    </location>
</feature>
<dbReference type="Pfam" id="PF01925">
    <property type="entry name" value="TauE"/>
    <property type="match status" value="1"/>
</dbReference>
<organism evidence="7 8">
    <name type="scientific">Candidatus Methylospira mobilis</name>
    <dbReference type="NCBI Taxonomy" id="1808979"/>
    <lineage>
        <taxon>Bacteria</taxon>
        <taxon>Pseudomonadati</taxon>
        <taxon>Pseudomonadota</taxon>
        <taxon>Gammaproteobacteria</taxon>
        <taxon>Methylococcales</taxon>
        <taxon>Methylococcaceae</taxon>
        <taxon>Candidatus Methylospira</taxon>
    </lineage>
</organism>
<accession>A0A5Q0BMR4</accession>
<protein>
    <recommendedName>
        <fullName evidence="6">Probable membrane transporter protein</fullName>
    </recommendedName>
</protein>
<gene>
    <name evidence="7" type="ORF">F6R98_01315</name>
</gene>
<comment type="subcellular location">
    <subcellularLocation>
        <location evidence="6">Cell membrane</location>
        <topology evidence="6">Multi-pass membrane protein</topology>
    </subcellularLocation>
    <subcellularLocation>
        <location evidence="1">Membrane</location>
        <topology evidence="1">Multi-pass membrane protein</topology>
    </subcellularLocation>
</comment>
<feature type="transmembrane region" description="Helical" evidence="6">
    <location>
        <begin position="206"/>
        <end position="224"/>
    </location>
</feature>
<reference evidence="7 8" key="1">
    <citation type="submission" date="2019-09" db="EMBL/GenBank/DDBJ databases">
        <title>Ecophysiology of the spiral-shaped methanotroph Methylospira mobilis as revealed by the complete genome sequence.</title>
        <authorList>
            <person name="Oshkin I.Y."/>
            <person name="Dedysh S.N."/>
            <person name="Miroshnikov K."/>
            <person name="Danilova O.V."/>
            <person name="Hakobyan A."/>
            <person name="Liesack W."/>
        </authorList>
    </citation>
    <scope>NUCLEOTIDE SEQUENCE [LARGE SCALE GENOMIC DNA]</scope>
    <source>
        <strain evidence="7 8">Shm1</strain>
    </source>
</reference>
<feature type="transmembrane region" description="Helical" evidence="6">
    <location>
        <begin position="7"/>
        <end position="30"/>
    </location>
</feature>
<dbReference type="OrthoDB" id="457670at2"/>
<dbReference type="InterPro" id="IPR002781">
    <property type="entry name" value="TM_pro_TauE-like"/>
</dbReference>
<dbReference type="PANTHER" id="PTHR43483:SF3">
    <property type="entry name" value="MEMBRANE TRANSPORTER PROTEIN HI_0806-RELATED"/>
    <property type="match status" value="1"/>
</dbReference>
<sequence length="264" mass="28043">MYPAYGALAGLFAGLFGIGGGAWLVPVMVWDFSRRGFPPDQIMIMAVATSLATIIITSLSSVYAHHRHGAIRWRIVGLLAPGMLLGSVLGSLIADHLPAVWFKSFFALFLIIIALRMFSTGAEQDRGHWNPSRWLLFLSGALIGSISSLVGIGGGSLSVPLLNKCNYPLRNAVAISSACGFPIAIAGTASYIALGMQKHDLPPGSWGYIFAPAFIGIVITSVFFAPVGAKLAHILPVACLKKLFALMLLAVGCKMLWIAAYPSI</sequence>
<evidence type="ECO:0000256" key="4">
    <source>
        <dbReference type="ARBA" id="ARBA00022989"/>
    </source>
</evidence>
<evidence type="ECO:0000256" key="2">
    <source>
        <dbReference type="ARBA" id="ARBA00009142"/>
    </source>
</evidence>
<feature type="transmembrane region" description="Helical" evidence="6">
    <location>
        <begin position="100"/>
        <end position="122"/>
    </location>
</feature>
<dbReference type="InParanoid" id="A0A5Q0BMR4"/>
<keyword evidence="6" id="KW-1003">Cell membrane</keyword>
<proteinExistence type="inferred from homology"/>
<evidence type="ECO:0000256" key="3">
    <source>
        <dbReference type="ARBA" id="ARBA00022692"/>
    </source>
</evidence>
<dbReference type="GO" id="GO:0005886">
    <property type="term" value="C:plasma membrane"/>
    <property type="evidence" value="ECO:0007669"/>
    <property type="project" value="UniProtKB-SubCell"/>
</dbReference>
<keyword evidence="5 6" id="KW-0472">Membrane</keyword>
<name>A0A5Q0BMR4_9GAMM</name>
<feature type="transmembrane region" description="Helical" evidence="6">
    <location>
        <begin position="134"/>
        <end position="152"/>
    </location>
</feature>
<dbReference type="PANTHER" id="PTHR43483">
    <property type="entry name" value="MEMBRANE TRANSPORTER PROTEIN HI_0806-RELATED"/>
    <property type="match status" value="1"/>
</dbReference>
<dbReference type="EMBL" id="CP044205">
    <property type="protein sequence ID" value="QFY44889.1"/>
    <property type="molecule type" value="Genomic_DNA"/>
</dbReference>
<evidence type="ECO:0000313" key="8">
    <source>
        <dbReference type="Proteomes" id="UP000325755"/>
    </source>
</evidence>